<name>A0AAW1PIQ7_9CHLO</name>
<evidence type="ECO:0000313" key="1">
    <source>
        <dbReference type="EMBL" id="KAK9808103.1"/>
    </source>
</evidence>
<proteinExistence type="predicted"/>
<protein>
    <submittedName>
        <fullName evidence="1">Uncharacterized protein</fullName>
    </submittedName>
</protein>
<dbReference type="EMBL" id="JALJOQ010000027">
    <property type="protein sequence ID" value="KAK9808103.1"/>
    <property type="molecule type" value="Genomic_DNA"/>
</dbReference>
<gene>
    <name evidence="1" type="ORF">WJX73_006343</name>
</gene>
<organism evidence="1 2">
    <name type="scientific">Symbiochloris irregularis</name>
    <dbReference type="NCBI Taxonomy" id="706552"/>
    <lineage>
        <taxon>Eukaryota</taxon>
        <taxon>Viridiplantae</taxon>
        <taxon>Chlorophyta</taxon>
        <taxon>core chlorophytes</taxon>
        <taxon>Trebouxiophyceae</taxon>
        <taxon>Trebouxiales</taxon>
        <taxon>Trebouxiaceae</taxon>
        <taxon>Symbiochloris</taxon>
    </lineage>
</organism>
<comment type="caution">
    <text evidence="1">The sequence shown here is derived from an EMBL/GenBank/DDBJ whole genome shotgun (WGS) entry which is preliminary data.</text>
</comment>
<reference evidence="1 2" key="1">
    <citation type="journal article" date="2024" name="Nat. Commun.">
        <title>Phylogenomics reveals the evolutionary origins of lichenization in chlorophyte algae.</title>
        <authorList>
            <person name="Puginier C."/>
            <person name="Libourel C."/>
            <person name="Otte J."/>
            <person name="Skaloud P."/>
            <person name="Haon M."/>
            <person name="Grisel S."/>
            <person name="Petersen M."/>
            <person name="Berrin J.G."/>
            <person name="Delaux P.M."/>
            <person name="Dal Grande F."/>
            <person name="Keller J."/>
        </authorList>
    </citation>
    <scope>NUCLEOTIDE SEQUENCE [LARGE SCALE GENOMIC DNA]</scope>
    <source>
        <strain evidence="1 2">SAG 2036</strain>
    </source>
</reference>
<accession>A0AAW1PIQ7</accession>
<dbReference type="Proteomes" id="UP001465755">
    <property type="component" value="Unassembled WGS sequence"/>
</dbReference>
<dbReference type="AlphaFoldDB" id="A0AAW1PIQ7"/>
<evidence type="ECO:0000313" key="2">
    <source>
        <dbReference type="Proteomes" id="UP001465755"/>
    </source>
</evidence>
<sequence>MNINGNSCAAFEFQNLNQSFSYNANLNALVSTVCNQSLITFSKFYINDACIASRDNSNSNPSTSNINCAEASDTTISTCNAVFQNNNNNVVAASQLNIPQSIDAGNVCATQSQGYIYVQNNCTLPVTATVEFATGTYSGGVCVSVAGHRLANWAIIVIARDM</sequence>
<keyword evidence="2" id="KW-1185">Reference proteome</keyword>